<feature type="region of interest" description="Disordered" evidence="1">
    <location>
        <begin position="89"/>
        <end position="109"/>
    </location>
</feature>
<dbReference type="Proteomes" id="UP000799441">
    <property type="component" value="Unassembled WGS sequence"/>
</dbReference>
<name>A0A9P4QD76_9PEZI</name>
<evidence type="ECO:0000256" key="1">
    <source>
        <dbReference type="SAM" id="MobiDB-lite"/>
    </source>
</evidence>
<evidence type="ECO:0000313" key="2">
    <source>
        <dbReference type="EMBL" id="KAF2723533.1"/>
    </source>
</evidence>
<evidence type="ECO:0000313" key="3">
    <source>
        <dbReference type="Proteomes" id="UP000799441"/>
    </source>
</evidence>
<organism evidence="2 3">
    <name type="scientific">Polychaeton citri CBS 116435</name>
    <dbReference type="NCBI Taxonomy" id="1314669"/>
    <lineage>
        <taxon>Eukaryota</taxon>
        <taxon>Fungi</taxon>
        <taxon>Dikarya</taxon>
        <taxon>Ascomycota</taxon>
        <taxon>Pezizomycotina</taxon>
        <taxon>Dothideomycetes</taxon>
        <taxon>Dothideomycetidae</taxon>
        <taxon>Capnodiales</taxon>
        <taxon>Capnodiaceae</taxon>
        <taxon>Polychaeton</taxon>
    </lineage>
</organism>
<dbReference type="AlphaFoldDB" id="A0A9P4QD76"/>
<feature type="region of interest" description="Disordered" evidence="1">
    <location>
        <begin position="1"/>
        <end position="20"/>
    </location>
</feature>
<sequence length="164" mass="18585">MPAFGLNMQTKNDLNKEQAKPRLVHKGNMEQEDDWRTEVPSRYNHSAFFGQRLSYVFAGITLPSDTSKKSSIVSERVLTSIEPIDAKSNSREKLSKGQRLHFRLSPAPSPPTYYEGNVKRLQDEILPLSSSYPNNQLNVNQPRALSRLGDYRLQTAGSHDRLSP</sequence>
<proteinExistence type="predicted"/>
<reference evidence="2" key="1">
    <citation type="journal article" date="2020" name="Stud. Mycol.">
        <title>101 Dothideomycetes genomes: a test case for predicting lifestyles and emergence of pathogens.</title>
        <authorList>
            <person name="Haridas S."/>
            <person name="Albert R."/>
            <person name="Binder M."/>
            <person name="Bloem J."/>
            <person name="Labutti K."/>
            <person name="Salamov A."/>
            <person name="Andreopoulos B."/>
            <person name="Baker S."/>
            <person name="Barry K."/>
            <person name="Bills G."/>
            <person name="Bluhm B."/>
            <person name="Cannon C."/>
            <person name="Castanera R."/>
            <person name="Culley D."/>
            <person name="Daum C."/>
            <person name="Ezra D."/>
            <person name="Gonzalez J."/>
            <person name="Henrissat B."/>
            <person name="Kuo A."/>
            <person name="Liang C."/>
            <person name="Lipzen A."/>
            <person name="Lutzoni F."/>
            <person name="Magnuson J."/>
            <person name="Mondo S."/>
            <person name="Nolan M."/>
            <person name="Ohm R."/>
            <person name="Pangilinan J."/>
            <person name="Park H.-J."/>
            <person name="Ramirez L."/>
            <person name="Alfaro M."/>
            <person name="Sun H."/>
            <person name="Tritt A."/>
            <person name="Yoshinaga Y."/>
            <person name="Zwiers L.-H."/>
            <person name="Turgeon B."/>
            <person name="Goodwin S."/>
            <person name="Spatafora J."/>
            <person name="Crous P."/>
            <person name="Grigoriev I."/>
        </authorList>
    </citation>
    <scope>NUCLEOTIDE SEQUENCE</scope>
    <source>
        <strain evidence="2">CBS 116435</strain>
    </source>
</reference>
<comment type="caution">
    <text evidence="2">The sequence shown here is derived from an EMBL/GenBank/DDBJ whole genome shotgun (WGS) entry which is preliminary data.</text>
</comment>
<dbReference type="EMBL" id="MU003776">
    <property type="protein sequence ID" value="KAF2723533.1"/>
    <property type="molecule type" value="Genomic_DNA"/>
</dbReference>
<accession>A0A9P4QD76</accession>
<gene>
    <name evidence="2" type="ORF">K431DRAFT_292569</name>
</gene>
<keyword evidence="3" id="KW-1185">Reference proteome</keyword>
<protein>
    <submittedName>
        <fullName evidence="2">Uncharacterized protein</fullName>
    </submittedName>
</protein>